<dbReference type="Gene3D" id="3.30.1050.10">
    <property type="entry name" value="SCP2 sterol-binding domain"/>
    <property type="match status" value="1"/>
</dbReference>
<organism evidence="2">
    <name type="scientific">termite gut metagenome</name>
    <dbReference type="NCBI Taxonomy" id="433724"/>
    <lineage>
        <taxon>unclassified sequences</taxon>
        <taxon>metagenomes</taxon>
        <taxon>organismal metagenomes</taxon>
    </lineage>
</organism>
<evidence type="ECO:0000313" key="2">
    <source>
        <dbReference type="EMBL" id="KAA6324631.1"/>
    </source>
</evidence>
<protein>
    <recommendedName>
        <fullName evidence="1">N-acetyltransferase domain-containing protein</fullName>
    </recommendedName>
</protein>
<dbReference type="EMBL" id="SNRY01002533">
    <property type="protein sequence ID" value="KAA6324631.1"/>
    <property type="molecule type" value="Genomic_DNA"/>
</dbReference>
<evidence type="ECO:0000259" key="1">
    <source>
        <dbReference type="PROSITE" id="PS51186"/>
    </source>
</evidence>
<comment type="caution">
    <text evidence="2">The sequence shown here is derived from an EMBL/GenBank/DDBJ whole genome shotgun (WGS) entry which is preliminary data.</text>
</comment>
<gene>
    <name evidence="2" type="ORF">EZS27_026062</name>
</gene>
<dbReference type="PANTHER" id="PTHR37817">
    <property type="entry name" value="N-ACETYLTRANSFERASE EIS"/>
    <property type="match status" value="1"/>
</dbReference>
<dbReference type="PANTHER" id="PTHR37817:SF1">
    <property type="entry name" value="N-ACETYLTRANSFERASE EIS"/>
    <property type="match status" value="1"/>
</dbReference>
<sequence length="340" mass="38650">MSTKEQVKALWKLCFDDEDDFVDMYFNLRYTDDVNIAIRSDNKIVSALQMIPYPMSFCGTSMQTSYISGACTHPDYRKRGIMRELLSQAFTQMYSNGVFVSTLIPEKPHLVDYYTRMGYASVFNYSKRILSLAGIAPASKSISIELITEYREDIYKYLNQKICLRPCRIQHTEADFKVVLADLFLSKGNVFYTTGKGKKIEGIAIAIAERDTLYISELFAESQEIENELLRQAATMCGCTQLHITIPPIGTLESFPFGMARIIDAKGVLSLYAALHPEIETDIELHDSFLSPNNRYYYLCNGKCIVSKDKSQTTPLRLTINELTEKILGGMQPYMSLMIN</sequence>
<dbReference type="SUPFAM" id="SSF55718">
    <property type="entry name" value="SCP-like"/>
    <property type="match status" value="1"/>
</dbReference>
<dbReference type="GO" id="GO:0034069">
    <property type="term" value="F:aminoglycoside N-acetyltransferase activity"/>
    <property type="evidence" value="ECO:0007669"/>
    <property type="project" value="TreeGrafter"/>
</dbReference>
<dbReference type="GO" id="GO:0030649">
    <property type="term" value="P:aminoglycoside antibiotic catabolic process"/>
    <property type="evidence" value="ECO:0007669"/>
    <property type="project" value="TreeGrafter"/>
</dbReference>
<dbReference type="InterPro" id="IPR000182">
    <property type="entry name" value="GNAT_dom"/>
</dbReference>
<name>A0A5J4QV18_9ZZZZ</name>
<dbReference type="InterPro" id="IPR036527">
    <property type="entry name" value="SCP2_sterol-bd_dom_sf"/>
</dbReference>
<dbReference type="CDD" id="cd04301">
    <property type="entry name" value="NAT_SF"/>
    <property type="match status" value="1"/>
</dbReference>
<dbReference type="InterPro" id="IPR051554">
    <property type="entry name" value="Acetyltransferase_Eis"/>
</dbReference>
<dbReference type="PROSITE" id="PS51186">
    <property type="entry name" value="GNAT"/>
    <property type="match status" value="1"/>
</dbReference>
<dbReference type="Pfam" id="PF13527">
    <property type="entry name" value="Acetyltransf_9"/>
    <property type="match status" value="1"/>
</dbReference>
<feature type="domain" description="N-acetyltransferase" evidence="1">
    <location>
        <begin position="1"/>
        <end position="145"/>
    </location>
</feature>
<dbReference type="SUPFAM" id="SSF55729">
    <property type="entry name" value="Acyl-CoA N-acyltransferases (Nat)"/>
    <property type="match status" value="1"/>
</dbReference>
<dbReference type="AlphaFoldDB" id="A0A5J4QV18"/>
<dbReference type="Gene3D" id="3.40.630.30">
    <property type="match status" value="1"/>
</dbReference>
<dbReference type="InterPro" id="IPR016181">
    <property type="entry name" value="Acyl_CoA_acyltransferase"/>
</dbReference>
<proteinExistence type="predicted"/>
<accession>A0A5J4QV18</accession>
<reference evidence="2" key="1">
    <citation type="submission" date="2019-03" db="EMBL/GenBank/DDBJ databases">
        <title>Single cell metagenomics reveals metabolic interactions within the superorganism composed of flagellate Streblomastix strix and complex community of Bacteroidetes bacteria on its surface.</title>
        <authorList>
            <person name="Treitli S.C."/>
            <person name="Kolisko M."/>
            <person name="Husnik F."/>
            <person name="Keeling P."/>
            <person name="Hampl V."/>
        </authorList>
    </citation>
    <scope>NUCLEOTIDE SEQUENCE</scope>
    <source>
        <strain evidence="2">STM</strain>
    </source>
</reference>